<evidence type="ECO:0000313" key="2">
    <source>
        <dbReference type="EMBL" id="KAH0571282.1"/>
    </source>
</evidence>
<dbReference type="EMBL" id="KI546073">
    <property type="protein sequence ID" value="EST46640.1"/>
    <property type="molecule type" value="Genomic_DNA"/>
</dbReference>
<dbReference type="Proteomes" id="UP000018208">
    <property type="component" value="Unassembled WGS sequence"/>
</dbReference>
<reference evidence="2" key="2">
    <citation type="submission" date="2020-12" db="EMBL/GenBank/DDBJ databases">
        <title>New Spironucleus salmonicida genome in near-complete chromosomes.</title>
        <authorList>
            <person name="Xu F."/>
            <person name="Kurt Z."/>
            <person name="Jimenez-Gonzalez A."/>
            <person name="Astvaldsson A."/>
            <person name="Andersson J.O."/>
            <person name="Svard S.G."/>
        </authorList>
    </citation>
    <scope>NUCLEOTIDE SEQUENCE</scope>
    <source>
        <strain evidence="2">ATCC 50377</strain>
    </source>
</reference>
<accession>V6LPW6</accession>
<proteinExistence type="predicted"/>
<dbReference type="AlphaFoldDB" id="V6LPW6"/>
<gene>
    <name evidence="1" type="ORF">SS50377_13443</name>
    <name evidence="2" type="ORF">SS50377_27583</name>
</gene>
<keyword evidence="3" id="KW-1185">Reference proteome</keyword>
<dbReference type="VEuPathDB" id="GiardiaDB:SS50377_27583"/>
<dbReference type="EMBL" id="AUWU02000007">
    <property type="protein sequence ID" value="KAH0571282.1"/>
    <property type="molecule type" value="Genomic_DNA"/>
</dbReference>
<name>V6LPW6_9EUKA</name>
<organism evidence="1">
    <name type="scientific">Spironucleus salmonicida</name>
    <dbReference type="NCBI Taxonomy" id="348837"/>
    <lineage>
        <taxon>Eukaryota</taxon>
        <taxon>Metamonada</taxon>
        <taxon>Diplomonadida</taxon>
        <taxon>Hexamitidae</taxon>
        <taxon>Hexamitinae</taxon>
        <taxon>Spironucleus</taxon>
    </lineage>
</organism>
<reference evidence="1 2" key="1">
    <citation type="journal article" date="2014" name="PLoS Genet.">
        <title>The Genome of Spironucleus salmonicida Highlights a Fish Pathogen Adapted to Fluctuating Environments.</title>
        <authorList>
            <person name="Xu F."/>
            <person name="Jerlstrom-Hultqvist J."/>
            <person name="Einarsson E."/>
            <person name="Astvaldsson A."/>
            <person name="Svard S.G."/>
            <person name="Andersson J.O."/>
        </authorList>
    </citation>
    <scope>NUCLEOTIDE SEQUENCE</scope>
    <source>
        <strain evidence="2">ATCC 50377</strain>
    </source>
</reference>
<sequence>MQSLFLLSKSGKPIFVINEDNKLNYVVAYQALNTLFTTPAKTLKMGAITLVYKNMEYADLFVFCDILPLFSQNYINMISNIILSAFSGKFLDVLQQQNNSDLENEFLQYKPLITEVIQLLNKYPYFVMLHHEKLLNKIQMEDLFDKNSVLALIYNEKGIISFFQNSKVKLHNFNENEEVKSLEIQTFYLFALKEAKQMTISSISKNSKFNINIFTYHDNYKLAILSNSTISQSNTNLNLNFQSAIQLKLPQRIQSLSVIKRSQNRGIQIGKVQINQLEAALEAVSEGSSVVIEAQNFCTTAWCYGEYVICIVSKQTELKFGLKMQVEILRAVFEYFAYRTW</sequence>
<evidence type="ECO:0000313" key="3">
    <source>
        <dbReference type="Proteomes" id="UP000018208"/>
    </source>
</evidence>
<protein>
    <submittedName>
        <fullName evidence="1">Uncharacterized protein</fullName>
    </submittedName>
</protein>
<evidence type="ECO:0000313" key="1">
    <source>
        <dbReference type="EMBL" id="EST46640.1"/>
    </source>
</evidence>